<dbReference type="InterPro" id="IPR036259">
    <property type="entry name" value="MFS_trans_sf"/>
</dbReference>
<evidence type="ECO:0000256" key="5">
    <source>
        <dbReference type="ARBA" id="ARBA00022692"/>
    </source>
</evidence>
<dbReference type="PROSITE" id="PS00216">
    <property type="entry name" value="SUGAR_TRANSPORT_1"/>
    <property type="match status" value="1"/>
</dbReference>
<dbReference type="SUPFAM" id="SSF103473">
    <property type="entry name" value="MFS general substrate transporter"/>
    <property type="match status" value="1"/>
</dbReference>
<organism evidence="10 11">
    <name type="scientific">Paracoccus methylovorus</name>
    <dbReference type="NCBI Taxonomy" id="2812658"/>
    <lineage>
        <taxon>Bacteria</taxon>
        <taxon>Pseudomonadati</taxon>
        <taxon>Pseudomonadota</taxon>
        <taxon>Alphaproteobacteria</taxon>
        <taxon>Rhodobacterales</taxon>
        <taxon>Paracoccaceae</taxon>
        <taxon>Paracoccus</taxon>
    </lineage>
</organism>
<evidence type="ECO:0000256" key="6">
    <source>
        <dbReference type="ARBA" id="ARBA00022989"/>
    </source>
</evidence>
<geneLocation type="plasmid" evidence="10 11">
    <name>p2</name>
</geneLocation>
<evidence type="ECO:0000313" key="10">
    <source>
        <dbReference type="EMBL" id="QRZ16096.1"/>
    </source>
</evidence>
<evidence type="ECO:0000256" key="4">
    <source>
        <dbReference type="ARBA" id="ARBA00022448"/>
    </source>
</evidence>
<feature type="transmembrane region" description="Helical" evidence="8">
    <location>
        <begin position="21"/>
        <end position="43"/>
    </location>
</feature>
<dbReference type="PRINTS" id="PR01035">
    <property type="entry name" value="TCRTETA"/>
</dbReference>
<keyword evidence="7 8" id="KW-0472">Membrane</keyword>
<dbReference type="InterPro" id="IPR020846">
    <property type="entry name" value="MFS_dom"/>
</dbReference>
<evidence type="ECO:0000256" key="7">
    <source>
        <dbReference type="ARBA" id="ARBA00023136"/>
    </source>
</evidence>
<protein>
    <submittedName>
        <fullName evidence="10">MFS transporter</fullName>
    </submittedName>
</protein>
<feature type="transmembrane region" description="Helical" evidence="8">
    <location>
        <begin position="144"/>
        <end position="166"/>
    </location>
</feature>
<accession>A0ABX7JRJ9</accession>
<comment type="similarity">
    <text evidence="3">Belongs to the major facilitator superfamily. TCR/Tet family.</text>
</comment>
<evidence type="ECO:0000313" key="11">
    <source>
        <dbReference type="Proteomes" id="UP000663629"/>
    </source>
</evidence>
<keyword evidence="6 8" id="KW-1133">Transmembrane helix</keyword>
<comment type="subcellular location">
    <subcellularLocation>
        <location evidence="2">Membrane</location>
        <topology evidence="2">Multi-pass membrane protein</topology>
    </subcellularLocation>
</comment>
<dbReference type="PANTHER" id="PTHR23504">
    <property type="entry name" value="MAJOR FACILITATOR SUPERFAMILY DOMAIN-CONTAINING PROTEIN 10"/>
    <property type="match status" value="1"/>
</dbReference>
<evidence type="ECO:0000256" key="8">
    <source>
        <dbReference type="SAM" id="Phobius"/>
    </source>
</evidence>
<comment type="function">
    <text evidence="1">Resistance to tetracycline by an active tetracycline efflux. This is an energy-dependent process that decreases the accumulation of the antibiotic in whole cells. This protein functions as a metal-tetracycline/H(+) antiporter.</text>
</comment>
<keyword evidence="10" id="KW-0614">Plasmid</keyword>
<feature type="transmembrane region" description="Helical" evidence="8">
    <location>
        <begin position="87"/>
        <end position="103"/>
    </location>
</feature>
<dbReference type="Gene3D" id="1.20.1250.20">
    <property type="entry name" value="MFS general substrate transporter like domains"/>
    <property type="match status" value="1"/>
</dbReference>
<feature type="transmembrane region" description="Helical" evidence="8">
    <location>
        <begin position="55"/>
        <end position="75"/>
    </location>
</feature>
<reference evidence="10 11" key="1">
    <citation type="submission" date="2021-02" db="EMBL/GenBank/DDBJ databases">
        <title>Paracoccus methylovroum sp.nov., a new methanol and methylamine utilizing methylotrophic denitrifer.</title>
        <authorList>
            <person name="Timsy T."/>
            <person name="Behrendt U."/>
            <person name="Ulrich A."/>
            <person name="Spanner T."/>
            <person name="Foesel B.U."/>
            <person name="Horn M.A."/>
            <person name="Kolb S."/>
        </authorList>
    </citation>
    <scope>NUCLEOTIDE SEQUENCE [LARGE SCALE GENOMIC DNA]</scope>
    <source>
        <strain evidence="10 11">H4-D09</strain>
        <plasmid evidence="10 11">p2</plasmid>
    </source>
</reference>
<gene>
    <name evidence="10" type="ORF">JWJ88_21370</name>
</gene>
<keyword evidence="11" id="KW-1185">Reference proteome</keyword>
<evidence type="ECO:0000256" key="2">
    <source>
        <dbReference type="ARBA" id="ARBA00004141"/>
    </source>
</evidence>
<name>A0ABX7JRJ9_9RHOB</name>
<sequence length="203" mass="20709">MTAASLPEDMTSGTKMLDWRLILPVFLVVSIYAAGMAAVLPVLPFYIREMGGSPLVLGIVIATEAFSQFSAAPVLGQLSDHFGRKRILLASQIVGAVSLLLLASAPNVFFIVLARALFGMTAGNLSAAMAYIADHSDPRNRRQAIGILTGGVGLGGIVGAGLSGLLSDTSLTAPKTPFGGSVMLAPSQAAKVKSGPGTACVAP</sequence>
<keyword evidence="5 8" id="KW-0812">Transmembrane</keyword>
<dbReference type="InterPro" id="IPR005829">
    <property type="entry name" value="Sugar_transporter_CS"/>
</dbReference>
<dbReference type="EMBL" id="CP070372">
    <property type="protein sequence ID" value="QRZ16096.1"/>
    <property type="molecule type" value="Genomic_DNA"/>
</dbReference>
<dbReference type="PANTHER" id="PTHR23504:SF15">
    <property type="entry name" value="MAJOR FACILITATOR SUPERFAMILY (MFS) PROFILE DOMAIN-CONTAINING PROTEIN"/>
    <property type="match status" value="1"/>
</dbReference>
<dbReference type="InterPro" id="IPR011701">
    <property type="entry name" value="MFS"/>
</dbReference>
<feature type="transmembrane region" description="Helical" evidence="8">
    <location>
        <begin position="109"/>
        <end position="132"/>
    </location>
</feature>
<dbReference type="Pfam" id="PF07690">
    <property type="entry name" value="MFS_1"/>
    <property type="match status" value="1"/>
</dbReference>
<evidence type="ECO:0000256" key="1">
    <source>
        <dbReference type="ARBA" id="ARBA00003279"/>
    </source>
</evidence>
<dbReference type="Proteomes" id="UP000663629">
    <property type="component" value="Plasmid p2"/>
</dbReference>
<evidence type="ECO:0000256" key="3">
    <source>
        <dbReference type="ARBA" id="ARBA00007520"/>
    </source>
</evidence>
<proteinExistence type="inferred from homology"/>
<dbReference type="PROSITE" id="PS50850">
    <property type="entry name" value="MFS"/>
    <property type="match status" value="1"/>
</dbReference>
<feature type="domain" description="Major facilitator superfamily (MFS) profile" evidence="9">
    <location>
        <begin position="21"/>
        <end position="203"/>
    </location>
</feature>
<evidence type="ECO:0000259" key="9">
    <source>
        <dbReference type="PROSITE" id="PS50850"/>
    </source>
</evidence>
<dbReference type="InterPro" id="IPR001958">
    <property type="entry name" value="Tet-R_TetA/multi-R_MdtG-like"/>
</dbReference>
<keyword evidence="4" id="KW-0813">Transport</keyword>